<dbReference type="InterPro" id="IPR001077">
    <property type="entry name" value="COMT_C"/>
</dbReference>
<dbReference type="EMBL" id="JACAZH010000015">
    <property type="protein sequence ID" value="KAF7349742.1"/>
    <property type="molecule type" value="Genomic_DNA"/>
</dbReference>
<gene>
    <name evidence="6" type="ORF">MSAN_01701000</name>
</gene>
<evidence type="ECO:0000256" key="1">
    <source>
        <dbReference type="ARBA" id="ARBA00022603"/>
    </source>
</evidence>
<keyword evidence="7" id="KW-1185">Reference proteome</keyword>
<feature type="domain" description="O-methyltransferase dimerisation" evidence="5">
    <location>
        <begin position="85"/>
        <end position="160"/>
    </location>
</feature>
<name>A0A8H6XZ37_9AGAR</name>
<dbReference type="PANTHER" id="PTHR43712:SF2">
    <property type="entry name" value="O-METHYLTRANSFERASE CICE"/>
    <property type="match status" value="1"/>
</dbReference>
<evidence type="ECO:0000259" key="4">
    <source>
        <dbReference type="Pfam" id="PF00891"/>
    </source>
</evidence>
<dbReference type="SUPFAM" id="SSF46785">
    <property type="entry name" value="Winged helix' DNA-binding domain"/>
    <property type="match status" value="1"/>
</dbReference>
<reference evidence="6" key="1">
    <citation type="submission" date="2020-05" db="EMBL/GenBank/DDBJ databases">
        <title>Mycena genomes resolve the evolution of fungal bioluminescence.</title>
        <authorList>
            <person name="Tsai I.J."/>
        </authorList>
    </citation>
    <scope>NUCLEOTIDE SEQUENCE</scope>
    <source>
        <strain evidence="6">160909Yilan</strain>
    </source>
</reference>
<dbReference type="Pfam" id="PF00891">
    <property type="entry name" value="Methyltransf_2"/>
    <property type="match status" value="1"/>
</dbReference>
<dbReference type="Gene3D" id="3.40.50.150">
    <property type="entry name" value="Vaccinia Virus protein VP39"/>
    <property type="match status" value="1"/>
</dbReference>
<evidence type="ECO:0000256" key="2">
    <source>
        <dbReference type="ARBA" id="ARBA00022679"/>
    </source>
</evidence>
<evidence type="ECO:0000313" key="7">
    <source>
        <dbReference type="Proteomes" id="UP000623467"/>
    </source>
</evidence>
<dbReference type="GO" id="GO:0032259">
    <property type="term" value="P:methylation"/>
    <property type="evidence" value="ECO:0007669"/>
    <property type="project" value="UniProtKB-KW"/>
</dbReference>
<protein>
    <recommendedName>
        <fullName evidence="8">S-adenosyl-L-methionine-dependent methyltransferase</fullName>
    </recommendedName>
</protein>
<dbReference type="AlphaFoldDB" id="A0A8H6XZ37"/>
<dbReference type="InterPro" id="IPR012967">
    <property type="entry name" value="COMT_dimerisation"/>
</dbReference>
<proteinExistence type="predicted"/>
<dbReference type="SUPFAM" id="SSF53335">
    <property type="entry name" value="S-adenosyl-L-methionine-dependent methyltransferases"/>
    <property type="match status" value="1"/>
</dbReference>
<feature type="domain" description="O-methyltransferase C-terminal" evidence="4">
    <location>
        <begin position="201"/>
        <end position="375"/>
    </location>
</feature>
<organism evidence="6 7">
    <name type="scientific">Mycena sanguinolenta</name>
    <dbReference type="NCBI Taxonomy" id="230812"/>
    <lineage>
        <taxon>Eukaryota</taxon>
        <taxon>Fungi</taxon>
        <taxon>Dikarya</taxon>
        <taxon>Basidiomycota</taxon>
        <taxon>Agaricomycotina</taxon>
        <taxon>Agaricomycetes</taxon>
        <taxon>Agaricomycetidae</taxon>
        <taxon>Agaricales</taxon>
        <taxon>Marasmiineae</taxon>
        <taxon>Mycenaceae</taxon>
        <taxon>Mycena</taxon>
    </lineage>
</organism>
<dbReference type="GO" id="GO:0046983">
    <property type="term" value="F:protein dimerization activity"/>
    <property type="evidence" value="ECO:0007669"/>
    <property type="project" value="InterPro"/>
</dbReference>
<dbReference type="InterPro" id="IPR036388">
    <property type="entry name" value="WH-like_DNA-bd_sf"/>
</dbReference>
<dbReference type="Gene3D" id="1.10.10.10">
    <property type="entry name" value="Winged helix-like DNA-binding domain superfamily/Winged helix DNA-binding domain"/>
    <property type="match status" value="1"/>
</dbReference>
<keyword evidence="1" id="KW-0489">Methyltransferase</keyword>
<evidence type="ECO:0000259" key="5">
    <source>
        <dbReference type="Pfam" id="PF08100"/>
    </source>
</evidence>
<evidence type="ECO:0000256" key="3">
    <source>
        <dbReference type="ARBA" id="ARBA00022691"/>
    </source>
</evidence>
<evidence type="ECO:0000313" key="6">
    <source>
        <dbReference type="EMBL" id="KAF7349742.1"/>
    </source>
</evidence>
<dbReference type="PANTHER" id="PTHR43712">
    <property type="entry name" value="PUTATIVE (AFU_ORTHOLOGUE AFUA_4G14580)-RELATED"/>
    <property type="match status" value="1"/>
</dbReference>
<keyword evidence="2" id="KW-0808">Transferase</keyword>
<dbReference type="PROSITE" id="PS51683">
    <property type="entry name" value="SAM_OMT_II"/>
    <property type="match status" value="1"/>
</dbReference>
<dbReference type="Proteomes" id="UP000623467">
    <property type="component" value="Unassembled WGS sequence"/>
</dbReference>
<dbReference type="InterPro" id="IPR036390">
    <property type="entry name" value="WH_DNA-bd_sf"/>
</dbReference>
<evidence type="ECO:0008006" key="8">
    <source>
        <dbReference type="Google" id="ProtNLM"/>
    </source>
</evidence>
<keyword evidence="3" id="KW-0949">S-adenosyl-L-methionine</keyword>
<sequence length="463" mass="50048">MRSVGISNLRCLANIINEAIDEIESVYAAADIPFPALDAPFNPADPAEALLQNPTVEGATLNIIAAAAQLSATVASPAVSALNASQAFHISACLRAASEVNVVEVLREAGPAGLHANQIAAPSKTDPLLLARILRLLAVHNIFREVTPNVFANNRISSVLDKGKPSKVLFESPNERLMGTSGFVALLELTADYDMKGVAMLADTILHPKAGELGFNRAYGTTESWWDWLHRPENVYQMQRFDIAMQGTAASESMDTIHKGAGDVLVDVGGGNGHTSLAIAQKNPGLRVVVQDLEDTIKDSKIHWKANLPTHVESQMVDFQVHDFHTPQPVPNAAVFMLRHILHNWSDERAANILRHLRDAAQPTTKLVVIDRIPVSAGRVLDPGENTIPGSTRPSAPAPLLPNWGVAKPSVYYLDVTMHCMLGGVERTLEHFVEVFAKGGWKLVRVYHPEGSVNSHIVGVPAD</sequence>
<comment type="caution">
    <text evidence="6">The sequence shown here is derived from an EMBL/GenBank/DDBJ whole genome shotgun (WGS) entry which is preliminary data.</text>
</comment>
<dbReference type="InterPro" id="IPR029063">
    <property type="entry name" value="SAM-dependent_MTases_sf"/>
</dbReference>
<dbReference type="OrthoDB" id="2410195at2759"/>
<dbReference type="Pfam" id="PF08100">
    <property type="entry name" value="Dimerisation"/>
    <property type="match status" value="1"/>
</dbReference>
<dbReference type="GO" id="GO:0008171">
    <property type="term" value="F:O-methyltransferase activity"/>
    <property type="evidence" value="ECO:0007669"/>
    <property type="project" value="InterPro"/>
</dbReference>
<dbReference type="InterPro" id="IPR016461">
    <property type="entry name" value="COMT-like"/>
</dbReference>
<accession>A0A8H6XZ37</accession>